<dbReference type="Gene3D" id="2.20.180.10">
    <property type="entry name" value="putative fmn-dependent nitroreductase like domains"/>
    <property type="match status" value="1"/>
</dbReference>
<comment type="caution">
    <text evidence="4">The sequence shown here is derived from an EMBL/GenBank/DDBJ whole genome shotgun (WGS) entry which is preliminary data.</text>
</comment>
<protein>
    <submittedName>
        <fullName evidence="4">Nitroreductase family protein</fullName>
    </submittedName>
</protein>
<dbReference type="PANTHER" id="PTHR43673:SF10">
    <property type="entry name" value="NADH DEHYDROGENASE_NAD(P)H NITROREDUCTASE XCC3605-RELATED"/>
    <property type="match status" value="1"/>
</dbReference>
<evidence type="ECO:0000256" key="2">
    <source>
        <dbReference type="ARBA" id="ARBA00023002"/>
    </source>
</evidence>
<accession>A0A9D1PPR4</accession>
<dbReference type="InterPro" id="IPR023312">
    <property type="entry name" value="Put_nitroreductase_C_bac"/>
</dbReference>
<evidence type="ECO:0000256" key="1">
    <source>
        <dbReference type="ARBA" id="ARBA00007118"/>
    </source>
</evidence>
<dbReference type="Gene3D" id="3.40.109.10">
    <property type="entry name" value="NADH Oxidase"/>
    <property type="match status" value="1"/>
</dbReference>
<sequence>MNVIEAIRNRRTIRKFRQEAVSSDDLMKIIDSARYAAYGGNLQPLKFAVLQNGYEVYPLTRWAAYLPDWEPAEDERPTCYIAILGDTSVKSTFEADAGAAITNMMLCAEEMGLATCWLGAIDREALAEMLGTELPVLYLLAVGYPNQQSKVCDMKDGSVKYFEDENGVINVPKRPLKDIIL</sequence>
<dbReference type="SUPFAM" id="SSF55469">
    <property type="entry name" value="FMN-dependent nitroreductase-like"/>
    <property type="match status" value="1"/>
</dbReference>
<organism evidence="4 5">
    <name type="scientific">Candidatus Monoglobus merdigallinarum</name>
    <dbReference type="NCBI Taxonomy" id="2838698"/>
    <lineage>
        <taxon>Bacteria</taxon>
        <taxon>Bacillati</taxon>
        <taxon>Bacillota</taxon>
        <taxon>Clostridia</taxon>
        <taxon>Monoglobales</taxon>
        <taxon>Monoglobaceae</taxon>
        <taxon>Monoglobus</taxon>
    </lineage>
</organism>
<reference evidence="4" key="1">
    <citation type="journal article" date="2021" name="PeerJ">
        <title>Extensive microbial diversity within the chicken gut microbiome revealed by metagenomics and culture.</title>
        <authorList>
            <person name="Gilroy R."/>
            <person name="Ravi A."/>
            <person name="Getino M."/>
            <person name="Pursley I."/>
            <person name="Horton D.L."/>
            <person name="Alikhan N.F."/>
            <person name="Baker D."/>
            <person name="Gharbi K."/>
            <person name="Hall N."/>
            <person name="Watson M."/>
            <person name="Adriaenssens E.M."/>
            <person name="Foster-Nyarko E."/>
            <person name="Jarju S."/>
            <person name="Secka A."/>
            <person name="Antonio M."/>
            <person name="Oren A."/>
            <person name="Chaudhuri R.R."/>
            <person name="La Ragione R."/>
            <person name="Hildebrand F."/>
            <person name="Pallen M.J."/>
        </authorList>
    </citation>
    <scope>NUCLEOTIDE SEQUENCE</scope>
    <source>
        <strain evidence="4">5790</strain>
    </source>
</reference>
<dbReference type="EMBL" id="DXIJ01000003">
    <property type="protein sequence ID" value="HIV85208.1"/>
    <property type="molecule type" value="Genomic_DNA"/>
</dbReference>
<evidence type="ECO:0000313" key="4">
    <source>
        <dbReference type="EMBL" id="HIV85208.1"/>
    </source>
</evidence>
<dbReference type="InterPro" id="IPR029479">
    <property type="entry name" value="Nitroreductase"/>
</dbReference>
<feature type="domain" description="Nitroreductase" evidence="3">
    <location>
        <begin position="7"/>
        <end position="64"/>
    </location>
</feature>
<keyword evidence="2" id="KW-0560">Oxidoreductase</keyword>
<name>A0A9D1PPR4_9FIRM</name>
<gene>
    <name evidence="4" type="ORF">H9900_00175</name>
</gene>
<dbReference type="PANTHER" id="PTHR43673">
    <property type="entry name" value="NAD(P)H NITROREDUCTASE YDGI-RELATED"/>
    <property type="match status" value="1"/>
</dbReference>
<feature type="domain" description="Nitroreductase" evidence="3">
    <location>
        <begin position="92"/>
        <end position="144"/>
    </location>
</feature>
<dbReference type="AlphaFoldDB" id="A0A9D1PPR4"/>
<reference evidence="4" key="2">
    <citation type="submission" date="2021-04" db="EMBL/GenBank/DDBJ databases">
        <authorList>
            <person name="Gilroy R."/>
        </authorList>
    </citation>
    <scope>NUCLEOTIDE SEQUENCE</scope>
    <source>
        <strain evidence="4">5790</strain>
    </source>
</reference>
<dbReference type="CDD" id="cd02062">
    <property type="entry name" value="Nitro_FMN_reductase"/>
    <property type="match status" value="1"/>
</dbReference>
<comment type="similarity">
    <text evidence="1">Belongs to the nitroreductase family.</text>
</comment>
<dbReference type="Pfam" id="PF00881">
    <property type="entry name" value="Nitroreductase"/>
    <property type="match status" value="2"/>
</dbReference>
<dbReference type="Proteomes" id="UP000824162">
    <property type="component" value="Unassembled WGS sequence"/>
</dbReference>
<proteinExistence type="inferred from homology"/>
<dbReference type="InterPro" id="IPR000415">
    <property type="entry name" value="Nitroreductase-like"/>
</dbReference>
<evidence type="ECO:0000313" key="5">
    <source>
        <dbReference type="Proteomes" id="UP000824162"/>
    </source>
</evidence>
<dbReference type="GO" id="GO:0016491">
    <property type="term" value="F:oxidoreductase activity"/>
    <property type="evidence" value="ECO:0007669"/>
    <property type="project" value="UniProtKB-KW"/>
</dbReference>
<evidence type="ECO:0000259" key="3">
    <source>
        <dbReference type="Pfam" id="PF00881"/>
    </source>
</evidence>